<protein>
    <submittedName>
        <fullName evidence="7">Phosphatase PAP2 family protein</fullName>
    </submittedName>
</protein>
<evidence type="ECO:0000259" key="6">
    <source>
        <dbReference type="SMART" id="SM00014"/>
    </source>
</evidence>
<keyword evidence="4 5" id="KW-0472">Membrane</keyword>
<dbReference type="Pfam" id="PF14378">
    <property type="entry name" value="PAP2_3"/>
    <property type="match status" value="1"/>
</dbReference>
<evidence type="ECO:0000313" key="7">
    <source>
        <dbReference type="EMBL" id="MBT1687956.1"/>
    </source>
</evidence>
<accession>A0AAP2DBB5</accession>
<dbReference type="SMART" id="SM00014">
    <property type="entry name" value="acidPPc"/>
    <property type="match status" value="1"/>
</dbReference>
<feature type="transmembrane region" description="Helical" evidence="5">
    <location>
        <begin position="272"/>
        <end position="293"/>
    </location>
</feature>
<feature type="transmembrane region" description="Helical" evidence="5">
    <location>
        <begin position="125"/>
        <end position="147"/>
    </location>
</feature>
<feature type="transmembrane region" description="Helical" evidence="5">
    <location>
        <begin position="154"/>
        <end position="174"/>
    </location>
</feature>
<dbReference type="AlphaFoldDB" id="A0AAP2DBB5"/>
<proteinExistence type="predicted"/>
<feature type="transmembrane region" description="Helical" evidence="5">
    <location>
        <begin position="55"/>
        <end position="73"/>
    </location>
</feature>
<keyword evidence="2 5" id="KW-0812">Transmembrane</keyword>
<comment type="subcellular location">
    <subcellularLocation>
        <location evidence="1">Membrane</location>
        <topology evidence="1">Multi-pass membrane protein</topology>
    </subcellularLocation>
</comment>
<sequence length="311" mass="35556">MPVLPAARWISWRDVLIAAAVSVTYLVVSALLIGFKTDQLFLVLIFDTLYLASRITRKFILGFSVFIVFWILYDYMKAFPNYVYNAVHIQDLYEAERGIFGLVQDGKRVTPNEYFQLHSAAWADVLAGFFYLCWIPVPLGFAAYLFFKDRPRFLQFLLTFLLVNLLGFVVYYLYPAAPPWYVQLHGFDFIAGTRGNTAGLIRFDQFFGVTIFQSLYQKGSNVFAAMPSLHSAYPLIVFYTAWKARLRAGTVVFGIITVGIWFAAVYTSHHYILDVLAGIATAAAGITLFQQLLQKQPYFRSFVQRYTQLIS</sequence>
<feature type="transmembrane region" description="Helical" evidence="5">
    <location>
        <begin position="248"/>
        <end position="266"/>
    </location>
</feature>
<organism evidence="7 8">
    <name type="scientific">Dawidia soli</name>
    <dbReference type="NCBI Taxonomy" id="2782352"/>
    <lineage>
        <taxon>Bacteria</taxon>
        <taxon>Pseudomonadati</taxon>
        <taxon>Bacteroidota</taxon>
        <taxon>Cytophagia</taxon>
        <taxon>Cytophagales</taxon>
        <taxon>Chryseotaleaceae</taxon>
        <taxon>Dawidia</taxon>
    </lineage>
</organism>
<keyword evidence="3 5" id="KW-1133">Transmembrane helix</keyword>
<feature type="domain" description="Phosphatidic acid phosphatase type 2/haloperoxidase" evidence="6">
    <location>
        <begin position="153"/>
        <end position="290"/>
    </location>
</feature>
<dbReference type="InterPro" id="IPR026841">
    <property type="entry name" value="Aur1/Ipt1"/>
</dbReference>
<evidence type="ECO:0000256" key="1">
    <source>
        <dbReference type="ARBA" id="ARBA00004141"/>
    </source>
</evidence>
<evidence type="ECO:0000256" key="2">
    <source>
        <dbReference type="ARBA" id="ARBA00022692"/>
    </source>
</evidence>
<evidence type="ECO:0000256" key="3">
    <source>
        <dbReference type="ARBA" id="ARBA00022989"/>
    </source>
</evidence>
<feature type="transmembrane region" description="Helical" evidence="5">
    <location>
        <begin position="222"/>
        <end position="241"/>
    </location>
</feature>
<keyword evidence="8" id="KW-1185">Reference proteome</keyword>
<dbReference type="PANTHER" id="PTHR31310">
    <property type="match status" value="1"/>
</dbReference>
<name>A0AAP2DBB5_9BACT</name>
<evidence type="ECO:0000256" key="5">
    <source>
        <dbReference type="SAM" id="Phobius"/>
    </source>
</evidence>
<evidence type="ECO:0000313" key="8">
    <source>
        <dbReference type="Proteomes" id="UP001319180"/>
    </source>
</evidence>
<dbReference type="InterPro" id="IPR052185">
    <property type="entry name" value="IPC_Synthase-Related"/>
</dbReference>
<dbReference type="Proteomes" id="UP001319180">
    <property type="component" value="Unassembled WGS sequence"/>
</dbReference>
<dbReference type="PANTHER" id="PTHR31310:SF7">
    <property type="entry name" value="PA-PHOSPHATASE RELATED-FAMILY PROTEIN DDB_G0268928"/>
    <property type="match status" value="1"/>
</dbReference>
<dbReference type="InterPro" id="IPR000326">
    <property type="entry name" value="PAP2/HPO"/>
</dbReference>
<gene>
    <name evidence="7" type="ORF">KK078_15410</name>
</gene>
<dbReference type="GO" id="GO:0016020">
    <property type="term" value="C:membrane"/>
    <property type="evidence" value="ECO:0007669"/>
    <property type="project" value="UniProtKB-SubCell"/>
</dbReference>
<evidence type="ECO:0000256" key="4">
    <source>
        <dbReference type="ARBA" id="ARBA00023136"/>
    </source>
</evidence>
<feature type="transmembrane region" description="Helical" evidence="5">
    <location>
        <begin position="15"/>
        <end position="35"/>
    </location>
</feature>
<comment type="caution">
    <text evidence="7">The sequence shown here is derived from an EMBL/GenBank/DDBJ whole genome shotgun (WGS) entry which is preliminary data.</text>
</comment>
<reference evidence="7 8" key="1">
    <citation type="submission" date="2021-05" db="EMBL/GenBank/DDBJ databases">
        <title>A Polyphasic approach of four new species of the genus Ohtaekwangia: Ohtaekwangia histidinii sp. nov., Ohtaekwangia cretensis sp. nov., Ohtaekwangia indiensis sp. nov., Ohtaekwangia reichenbachii sp. nov. from diverse environment.</title>
        <authorList>
            <person name="Octaviana S."/>
        </authorList>
    </citation>
    <scope>NUCLEOTIDE SEQUENCE [LARGE SCALE GENOMIC DNA]</scope>
    <source>
        <strain evidence="7 8">PWU37</strain>
    </source>
</reference>
<dbReference type="EMBL" id="JAHESC010000021">
    <property type="protein sequence ID" value="MBT1687956.1"/>
    <property type="molecule type" value="Genomic_DNA"/>
</dbReference>